<keyword evidence="2" id="KW-0812">Transmembrane</keyword>
<feature type="compositionally biased region" description="Low complexity" evidence="1">
    <location>
        <begin position="86"/>
        <end position="136"/>
    </location>
</feature>
<feature type="compositionally biased region" description="Basic and acidic residues" evidence="1">
    <location>
        <begin position="9"/>
        <end position="24"/>
    </location>
</feature>
<sequence length="153" mass="16399">MTTPNEPAAESRSDHTPPKKFTDRIPRRLFGGRLRTTTAALIIVFVGLLMLYGQRADHYKTIDEQNAAASATRTAAPRTTEDTPEYTEPTRTSTRTSSSTSVPSTSSTTTSDGTTDTENGQTPTTTTTQPGFQLPTIPGIVLPGQTPTTTPAR</sequence>
<accession>A0ABT1HIB7</accession>
<feature type="compositionally biased region" description="Low complexity" evidence="1">
    <location>
        <begin position="67"/>
        <end position="78"/>
    </location>
</feature>
<keyword evidence="2" id="KW-0472">Membrane</keyword>
<evidence type="ECO:0000313" key="4">
    <source>
        <dbReference type="Proteomes" id="UP001206895"/>
    </source>
</evidence>
<protein>
    <submittedName>
        <fullName evidence="3">Uncharacterized protein</fullName>
    </submittedName>
</protein>
<name>A0ABT1HIB7_9NOCA</name>
<keyword evidence="4" id="KW-1185">Reference proteome</keyword>
<evidence type="ECO:0000256" key="1">
    <source>
        <dbReference type="SAM" id="MobiDB-lite"/>
    </source>
</evidence>
<reference evidence="3 4" key="1">
    <citation type="submission" date="2022-06" db="EMBL/GenBank/DDBJ databases">
        <title>Genomic Encyclopedia of Archaeal and Bacterial Type Strains, Phase II (KMG-II): from individual species to whole genera.</title>
        <authorList>
            <person name="Goeker M."/>
        </authorList>
    </citation>
    <scope>NUCLEOTIDE SEQUENCE [LARGE SCALE GENOMIC DNA]</scope>
    <source>
        <strain evidence="3 4">DSM 44693</strain>
    </source>
</reference>
<feature type="region of interest" description="Disordered" evidence="1">
    <location>
        <begin position="64"/>
        <end position="153"/>
    </location>
</feature>
<dbReference type="RefSeq" id="WP_253662332.1">
    <property type="nucleotide sequence ID" value="NZ_BAAAJQ010000001.1"/>
</dbReference>
<comment type="caution">
    <text evidence="3">The sequence shown here is derived from an EMBL/GenBank/DDBJ whole genome shotgun (WGS) entry which is preliminary data.</text>
</comment>
<keyword evidence="2" id="KW-1133">Transmembrane helix</keyword>
<evidence type="ECO:0000256" key="2">
    <source>
        <dbReference type="SAM" id="Phobius"/>
    </source>
</evidence>
<organism evidence="3 4">
    <name type="scientific">Williamsia maris</name>
    <dbReference type="NCBI Taxonomy" id="72806"/>
    <lineage>
        <taxon>Bacteria</taxon>
        <taxon>Bacillati</taxon>
        <taxon>Actinomycetota</taxon>
        <taxon>Actinomycetes</taxon>
        <taxon>Mycobacteriales</taxon>
        <taxon>Nocardiaceae</taxon>
        <taxon>Williamsia</taxon>
    </lineage>
</organism>
<proteinExistence type="predicted"/>
<feature type="region of interest" description="Disordered" evidence="1">
    <location>
        <begin position="1"/>
        <end position="24"/>
    </location>
</feature>
<feature type="transmembrane region" description="Helical" evidence="2">
    <location>
        <begin position="34"/>
        <end position="53"/>
    </location>
</feature>
<evidence type="ECO:0000313" key="3">
    <source>
        <dbReference type="EMBL" id="MCP2177390.1"/>
    </source>
</evidence>
<dbReference type="Proteomes" id="UP001206895">
    <property type="component" value="Unassembled WGS sequence"/>
</dbReference>
<gene>
    <name evidence="3" type="ORF">LX13_003218</name>
</gene>
<dbReference type="EMBL" id="JAMTCJ010000003">
    <property type="protein sequence ID" value="MCP2177390.1"/>
    <property type="molecule type" value="Genomic_DNA"/>
</dbReference>